<dbReference type="AlphaFoldDB" id="A0A0U3LFT5"/>
<keyword evidence="2" id="KW-1185">Reference proteome</keyword>
<protein>
    <submittedName>
        <fullName evidence="1">Uncharacterized protein</fullName>
    </submittedName>
</protein>
<dbReference type="KEGG" id="rdp:RD2015_834"/>
<evidence type="ECO:0000313" key="2">
    <source>
        <dbReference type="Proteomes" id="UP000060699"/>
    </source>
</evidence>
<dbReference type="OrthoDB" id="8755107at2"/>
<reference evidence="1 2" key="1">
    <citation type="submission" date="2015-12" db="EMBL/GenBank/DDBJ databases">
        <title>Complete genome of Roseateles depolymerans KCTC 42856.</title>
        <authorList>
            <person name="Kim K.M."/>
        </authorList>
    </citation>
    <scope>NUCLEOTIDE SEQUENCE [LARGE SCALE GENOMIC DNA]</scope>
    <source>
        <strain evidence="1 2">KCTC 42856</strain>
    </source>
</reference>
<name>A0A0U3LFT5_9BURK</name>
<dbReference type="Proteomes" id="UP000060699">
    <property type="component" value="Chromosome"/>
</dbReference>
<organism evidence="1 2">
    <name type="scientific">Roseateles depolymerans</name>
    <dbReference type="NCBI Taxonomy" id="76731"/>
    <lineage>
        <taxon>Bacteria</taxon>
        <taxon>Pseudomonadati</taxon>
        <taxon>Pseudomonadota</taxon>
        <taxon>Betaproteobacteria</taxon>
        <taxon>Burkholderiales</taxon>
        <taxon>Sphaerotilaceae</taxon>
        <taxon>Roseateles</taxon>
    </lineage>
</organism>
<dbReference type="NCBIfam" id="NF047450">
    <property type="entry name" value="post-PEP-CTERM_1"/>
    <property type="match status" value="1"/>
</dbReference>
<gene>
    <name evidence="1" type="ORF">RD2015_834</name>
</gene>
<proteinExistence type="predicted"/>
<dbReference type="STRING" id="76731.RD2015_834"/>
<dbReference type="EMBL" id="CP013729">
    <property type="protein sequence ID" value="ALV05330.1"/>
    <property type="molecule type" value="Genomic_DNA"/>
</dbReference>
<evidence type="ECO:0000313" key="1">
    <source>
        <dbReference type="EMBL" id="ALV05330.1"/>
    </source>
</evidence>
<dbReference type="RefSeq" id="WP_147307108.1">
    <property type="nucleotide sequence ID" value="NZ_CP013729.1"/>
</dbReference>
<accession>A0A0U3LFT5</accession>
<sequence length="164" mass="16812" precursor="true">MLNRTFSLTAAVCAAAMLPLAASAAETAPVADASAAGAAQAAQAAPATDDRLPVTEAAQDTLVVVRDAETGKLRAATNEERAALQSLRATKRAFALSAVAATPQAKRHAVSGATGVRLTDDMFSHSVVVRRPDGKLEELCFPSKQEADAAVAKGFVAKAELPTK</sequence>